<dbReference type="CDD" id="cd06971">
    <property type="entry name" value="PgpA"/>
    <property type="match status" value="1"/>
</dbReference>
<evidence type="ECO:0000259" key="2">
    <source>
        <dbReference type="Pfam" id="PF04608"/>
    </source>
</evidence>
<dbReference type="PANTHER" id="PTHR36305">
    <property type="entry name" value="PHOSPHATIDYLGLYCEROPHOSPHATASE A"/>
    <property type="match status" value="1"/>
</dbReference>
<gene>
    <name evidence="3" type="ORF">RQL39_00015</name>
</gene>
<dbReference type="InterPro" id="IPR036681">
    <property type="entry name" value="PgpA-like_sf"/>
</dbReference>
<dbReference type="RefSeq" id="WP_338516116.1">
    <property type="nucleotide sequence ID" value="NZ_CP135137.1"/>
</dbReference>
<dbReference type="EMBL" id="CP135137">
    <property type="protein sequence ID" value="WWR11549.1"/>
    <property type="molecule type" value="Genomic_DNA"/>
</dbReference>
<evidence type="ECO:0000313" key="3">
    <source>
        <dbReference type="EMBL" id="WWR11549.1"/>
    </source>
</evidence>
<proteinExistence type="predicted"/>
<dbReference type="PANTHER" id="PTHR36305:SF1">
    <property type="entry name" value="PHOSPHATIDYLGLYCEROPHOSPHATASE A"/>
    <property type="match status" value="1"/>
</dbReference>
<dbReference type="Proteomes" id="UP001368618">
    <property type="component" value="Chromosome"/>
</dbReference>
<evidence type="ECO:0000256" key="1">
    <source>
        <dbReference type="SAM" id="Phobius"/>
    </source>
</evidence>
<dbReference type="SUPFAM" id="SSF101307">
    <property type="entry name" value="YutG-like"/>
    <property type="match status" value="1"/>
</dbReference>
<keyword evidence="1" id="KW-0812">Transmembrane</keyword>
<feature type="transmembrane region" description="Helical" evidence="1">
    <location>
        <begin position="32"/>
        <end position="57"/>
    </location>
</feature>
<reference evidence="3" key="1">
    <citation type="submission" date="2023-09" db="EMBL/GenBank/DDBJ databases">
        <title>Genomes of two closely related lineages of the louse Polyplax serrata with different host specificities.</title>
        <authorList>
            <person name="Martinu J."/>
            <person name="Tarabai H."/>
            <person name="Stefka J."/>
            <person name="Hypsa V."/>
        </authorList>
    </citation>
    <scope>NUCLEOTIDE SEQUENCE [LARGE SCALE GENOMIC DNA]</scope>
    <source>
        <strain evidence="3">98ZLc_SE</strain>
    </source>
</reference>
<evidence type="ECO:0000313" key="4">
    <source>
        <dbReference type="Proteomes" id="UP001368618"/>
    </source>
</evidence>
<dbReference type="Pfam" id="PF04608">
    <property type="entry name" value="PgpA"/>
    <property type="match status" value="1"/>
</dbReference>
<feature type="transmembrane region" description="Helical" evidence="1">
    <location>
        <begin position="78"/>
        <end position="99"/>
    </location>
</feature>
<organism evidence="3 4">
    <name type="scientific">Candidatus Legionella polyplacis</name>
    <dbReference type="NCBI Taxonomy" id="2005262"/>
    <lineage>
        <taxon>Bacteria</taxon>
        <taxon>Pseudomonadati</taxon>
        <taxon>Pseudomonadota</taxon>
        <taxon>Gammaproteobacteria</taxon>
        <taxon>Legionellales</taxon>
        <taxon>Legionellaceae</taxon>
        <taxon>Legionella</taxon>
    </lineage>
</organism>
<keyword evidence="1" id="KW-0472">Membrane</keyword>
<name>A0ABZ2GZ21_9GAMM</name>
<accession>A0ABZ2GZ21</accession>
<keyword evidence="1" id="KW-1133">Transmembrane helix</keyword>
<protein>
    <submittedName>
        <fullName evidence="3">Phosphatidylglycerophosphatase A</fullName>
    </submittedName>
</protein>
<keyword evidence="4" id="KW-1185">Reference proteome</keyword>
<sequence length="102" mass="11969">MHIFFFIGIFITDNISNITGLYDDKRIVFDEIVGYFISMLASFTNNICDIIIGLFLFRLFDILKPIPIFFIDYNIKNGLGIMMDDLFAALFVVLFRKYILYI</sequence>
<dbReference type="InterPro" id="IPR026037">
    <property type="entry name" value="PgpA"/>
</dbReference>
<feature type="domain" description="YutG/PgpA" evidence="2">
    <location>
        <begin position="3"/>
        <end position="95"/>
    </location>
</feature>
<dbReference type="InterPro" id="IPR007686">
    <property type="entry name" value="YutG/PgpA"/>
</dbReference>